<evidence type="ECO:0000313" key="2">
    <source>
        <dbReference type="EMBL" id="PSM51353.1"/>
    </source>
</evidence>
<dbReference type="OrthoDB" id="2043985at2"/>
<feature type="coiled-coil region" evidence="1">
    <location>
        <begin position="157"/>
        <end position="201"/>
    </location>
</feature>
<comment type="caution">
    <text evidence="2">The sequence shown here is derived from an EMBL/GenBank/DDBJ whole genome shotgun (WGS) entry which is preliminary data.</text>
</comment>
<accession>A0A2P8QYM4</accession>
<keyword evidence="1" id="KW-0175">Coiled coil</keyword>
<dbReference type="AlphaFoldDB" id="A0A2P8QYM4"/>
<proteinExistence type="predicted"/>
<keyword evidence="3" id="KW-1185">Reference proteome</keyword>
<sequence length="270" mass="30441">MLSSNFSFKLKADENTDNLVDVKLAVVGEWKGHQNGEFALDIADIEKMKINYEKRAVETVIDYEHQTLTGEIAPAAGWIKELYINEKNELWGKVSWTVKAKDYIKNGEYKYLSPVYEFAGIDEKSGVYRGATLHSASLTNKPFLDELGEVVANKNNIKEKSMDKESKQKENEELTALKAKVQSLTKENEELKNTLAEEKVNGAIVANKINKEQKEWALAYCKSDMAGFESFLKTQKVAQKNDALKNNIFENKSAKADDEDIVAMALKSIN</sequence>
<dbReference type="InterPro" id="IPR012106">
    <property type="entry name" value="Phage_Mu_Gp1"/>
</dbReference>
<evidence type="ECO:0000313" key="3">
    <source>
        <dbReference type="Proteomes" id="UP000240535"/>
    </source>
</evidence>
<dbReference type="EMBL" id="PDHH01000008">
    <property type="protein sequence ID" value="PSM51353.1"/>
    <property type="molecule type" value="Genomic_DNA"/>
</dbReference>
<evidence type="ECO:0000256" key="1">
    <source>
        <dbReference type="SAM" id="Coils"/>
    </source>
</evidence>
<gene>
    <name evidence="2" type="ORF">CQ405_08160</name>
</gene>
<name>A0A2P8QYM4_9BACT</name>
<dbReference type="Pfam" id="PF10123">
    <property type="entry name" value="Mu-like_Pro"/>
    <property type="match status" value="1"/>
</dbReference>
<protein>
    <recommendedName>
        <fullName evidence="4">Mu-like prophage I protein</fullName>
    </recommendedName>
</protein>
<reference evidence="3" key="1">
    <citation type="submission" date="2017-10" db="EMBL/GenBank/DDBJ databases">
        <title>Campylobacter species from seals.</title>
        <authorList>
            <person name="Gilbert M.J."/>
            <person name="Zomer A.L."/>
            <person name="Timmerman A.J."/>
            <person name="Duim B."/>
            <person name="Wagenaar J.A."/>
        </authorList>
    </citation>
    <scope>NUCLEOTIDE SEQUENCE [LARGE SCALE GENOMIC DNA]</scope>
    <source>
        <strain evidence="3">17S00004-5</strain>
    </source>
</reference>
<dbReference type="RefSeq" id="WP_106872545.1">
    <property type="nucleotide sequence ID" value="NZ_CP053841.1"/>
</dbReference>
<dbReference type="Proteomes" id="UP000240535">
    <property type="component" value="Unassembled WGS sequence"/>
</dbReference>
<evidence type="ECO:0008006" key="4">
    <source>
        <dbReference type="Google" id="ProtNLM"/>
    </source>
</evidence>
<organism evidence="2 3">
    <name type="scientific">Campylobacter blaseri</name>
    <dbReference type="NCBI Taxonomy" id="2042961"/>
    <lineage>
        <taxon>Bacteria</taxon>
        <taxon>Pseudomonadati</taxon>
        <taxon>Campylobacterota</taxon>
        <taxon>Epsilonproteobacteria</taxon>
        <taxon>Campylobacterales</taxon>
        <taxon>Campylobacteraceae</taxon>
        <taxon>Campylobacter</taxon>
    </lineage>
</organism>